<feature type="binding site" evidence="10">
    <location>
        <begin position="137"/>
        <end position="139"/>
    </location>
    <ligand>
        <name>2-[(2R,5Z)-2-carboxy-4-methylthiazol-5(2H)-ylidene]ethyl phosphate</name>
        <dbReference type="ChEBI" id="CHEBI:62899"/>
    </ligand>
</feature>
<feature type="binding site" evidence="10">
    <location>
        <position position="140"/>
    </location>
    <ligand>
        <name>4-amino-2-methyl-5-(diphosphooxymethyl)pyrimidine</name>
        <dbReference type="ChEBI" id="CHEBI:57841"/>
    </ligand>
</feature>
<dbReference type="SUPFAM" id="SSF51391">
    <property type="entry name" value="Thiamin phosphate synthase"/>
    <property type="match status" value="1"/>
</dbReference>
<gene>
    <name evidence="10 14" type="primary">thiE</name>
    <name evidence="14" type="ORF">LQ318_16175</name>
</gene>
<feature type="binding site" evidence="10">
    <location>
        <begin position="188"/>
        <end position="189"/>
    </location>
    <ligand>
        <name>2-[(2R,5Z)-2-carboxy-4-methylthiazol-5(2H)-ylidene]ethyl phosphate</name>
        <dbReference type="ChEBI" id="CHEBI:62899"/>
    </ligand>
</feature>
<dbReference type="RefSeq" id="WP_265791731.1">
    <property type="nucleotide sequence ID" value="NZ_BAABRS010000005.1"/>
</dbReference>
<comment type="similarity">
    <text evidence="10 11">Belongs to the thiamine-phosphate synthase family.</text>
</comment>
<evidence type="ECO:0000259" key="13">
    <source>
        <dbReference type="Pfam" id="PF02581"/>
    </source>
</evidence>
<evidence type="ECO:0000256" key="10">
    <source>
        <dbReference type="HAMAP-Rule" id="MF_00097"/>
    </source>
</evidence>
<keyword evidence="15" id="KW-1185">Reference proteome</keyword>
<evidence type="ECO:0000256" key="3">
    <source>
        <dbReference type="ARBA" id="ARBA00022679"/>
    </source>
</evidence>
<dbReference type="CDD" id="cd00564">
    <property type="entry name" value="TMP_TenI"/>
    <property type="match status" value="1"/>
</dbReference>
<dbReference type="EMBL" id="JAJNDC010000005">
    <property type="protein sequence ID" value="MCW9714444.1"/>
    <property type="molecule type" value="Genomic_DNA"/>
</dbReference>
<feature type="binding site" evidence="10">
    <location>
        <position position="168"/>
    </location>
    <ligand>
        <name>2-[(2R,5Z)-2-carboxy-4-methylthiazol-5(2H)-ylidene]ethyl phosphate</name>
        <dbReference type="ChEBI" id="CHEBI:62899"/>
    </ligand>
</feature>
<reference evidence="14 15" key="1">
    <citation type="submission" date="2021-11" db="EMBL/GenBank/DDBJ databases">
        <title>Aliifidinibius sp. nov., a new bacterium isolated from saline soil.</title>
        <authorList>
            <person name="Galisteo C."/>
            <person name="De La Haba R."/>
            <person name="Sanchez-Porro C."/>
            <person name="Ventosa A."/>
        </authorList>
    </citation>
    <scope>NUCLEOTIDE SEQUENCE [LARGE SCALE GENOMIC DNA]</scope>
    <source>
        <strain evidence="14 15">KACC 190600</strain>
    </source>
</reference>
<dbReference type="HAMAP" id="MF_00097">
    <property type="entry name" value="TMP_synthase"/>
    <property type="match status" value="1"/>
</dbReference>
<keyword evidence="4" id="KW-0479">Metal-binding</keyword>
<evidence type="ECO:0000256" key="1">
    <source>
        <dbReference type="ARBA" id="ARBA00001946"/>
    </source>
</evidence>
<comment type="catalytic activity">
    <reaction evidence="9 10 11">
        <text>2-[(2R,5Z)-2-carboxy-4-methylthiazol-5(2H)-ylidene]ethyl phosphate + 4-amino-2-methyl-5-(diphosphooxymethyl)pyrimidine + 2 H(+) = thiamine phosphate + CO2 + diphosphate</text>
        <dbReference type="Rhea" id="RHEA:47844"/>
        <dbReference type="ChEBI" id="CHEBI:15378"/>
        <dbReference type="ChEBI" id="CHEBI:16526"/>
        <dbReference type="ChEBI" id="CHEBI:33019"/>
        <dbReference type="ChEBI" id="CHEBI:37575"/>
        <dbReference type="ChEBI" id="CHEBI:57841"/>
        <dbReference type="ChEBI" id="CHEBI:62899"/>
        <dbReference type="EC" id="2.5.1.3"/>
    </reaction>
</comment>
<dbReference type="PANTHER" id="PTHR20857">
    <property type="entry name" value="THIAMINE-PHOSPHATE PYROPHOSPHORYLASE"/>
    <property type="match status" value="1"/>
</dbReference>
<evidence type="ECO:0000256" key="7">
    <source>
        <dbReference type="ARBA" id="ARBA00047334"/>
    </source>
</evidence>
<feature type="binding site" evidence="10">
    <location>
        <position position="111"/>
    </location>
    <ligand>
        <name>4-amino-2-methyl-5-(diphosphooxymethyl)pyrimidine</name>
        <dbReference type="ChEBI" id="CHEBI:57841"/>
    </ligand>
</feature>
<name>A0ABT3Q2U9_9BACT</name>
<dbReference type="InterPro" id="IPR013785">
    <property type="entry name" value="Aldolase_TIM"/>
</dbReference>
<evidence type="ECO:0000256" key="11">
    <source>
        <dbReference type="RuleBase" id="RU003826"/>
    </source>
</evidence>
<evidence type="ECO:0000256" key="5">
    <source>
        <dbReference type="ARBA" id="ARBA00022842"/>
    </source>
</evidence>
<dbReference type="InterPro" id="IPR034291">
    <property type="entry name" value="TMP_synthase"/>
</dbReference>
<feature type="domain" description="Thiamine phosphate synthase/TenI" evidence="13">
    <location>
        <begin position="12"/>
        <end position="191"/>
    </location>
</feature>
<keyword evidence="3 10" id="KW-0808">Transferase</keyword>
<dbReference type="Proteomes" id="UP001207337">
    <property type="component" value="Unassembled WGS sequence"/>
</dbReference>
<keyword evidence="6 10" id="KW-0784">Thiamine biosynthesis</keyword>
<dbReference type="InterPro" id="IPR022998">
    <property type="entry name" value="ThiamineP_synth_TenI"/>
</dbReference>
<comment type="caution">
    <text evidence="14">The sequence shown here is derived from an EMBL/GenBank/DDBJ whole genome shotgun (WGS) entry which is preliminary data.</text>
</comment>
<keyword evidence="5" id="KW-0460">Magnesium</keyword>
<accession>A0ABT3Q2U9</accession>
<feature type="binding site" evidence="10">
    <location>
        <begin position="41"/>
        <end position="45"/>
    </location>
    <ligand>
        <name>4-amino-2-methyl-5-(diphosphooxymethyl)pyrimidine</name>
        <dbReference type="ChEBI" id="CHEBI:57841"/>
    </ligand>
</feature>
<dbReference type="EC" id="2.5.1.3" evidence="10"/>
<comment type="caution">
    <text evidence="10">Lacks conserved residue(s) required for the propagation of feature annotation.</text>
</comment>
<sequence>MMNKPQPDFRYYLITSRKACAPRPLREVVQEACKAGIQAVQLREKDLSGKDLCELAHQIREVTARFDVRLFINSRPDVAQVVAADGVHCPEEGFPPSAVRQYWPQFSIGASVHSLEAAKKAEKEGADFLLFGPVFFTPSKEEYGKPQGTDSLEKVCEGTSVPVFAVGGVTPAKVAECLQAGAYGVAGISALMEADDIGRKVEAFNSQFA</sequence>
<dbReference type="GO" id="GO:0004789">
    <property type="term" value="F:thiamine-phosphate diphosphorylase activity"/>
    <property type="evidence" value="ECO:0007669"/>
    <property type="project" value="UniProtKB-EC"/>
</dbReference>
<comment type="catalytic activity">
    <reaction evidence="8 10 11">
        <text>2-(2-carboxy-4-methylthiazol-5-yl)ethyl phosphate + 4-amino-2-methyl-5-(diphosphooxymethyl)pyrimidine + 2 H(+) = thiamine phosphate + CO2 + diphosphate</text>
        <dbReference type="Rhea" id="RHEA:47848"/>
        <dbReference type="ChEBI" id="CHEBI:15378"/>
        <dbReference type="ChEBI" id="CHEBI:16526"/>
        <dbReference type="ChEBI" id="CHEBI:33019"/>
        <dbReference type="ChEBI" id="CHEBI:37575"/>
        <dbReference type="ChEBI" id="CHEBI:57841"/>
        <dbReference type="ChEBI" id="CHEBI:62890"/>
        <dbReference type="EC" id="2.5.1.3"/>
    </reaction>
</comment>
<evidence type="ECO:0000256" key="8">
    <source>
        <dbReference type="ARBA" id="ARBA00047851"/>
    </source>
</evidence>
<evidence type="ECO:0000256" key="12">
    <source>
        <dbReference type="RuleBase" id="RU004253"/>
    </source>
</evidence>
<dbReference type="NCBIfam" id="TIGR00693">
    <property type="entry name" value="thiE"/>
    <property type="match status" value="1"/>
</dbReference>
<protein>
    <recommendedName>
        <fullName evidence="10">Thiamine-phosphate synthase</fullName>
        <shortName evidence="10">TP synthase</shortName>
        <shortName evidence="10">TPS</shortName>
        <ecNumber evidence="10">2.5.1.3</ecNumber>
    </recommendedName>
    <alternativeName>
        <fullName evidence="10">Thiamine-phosphate pyrophosphorylase</fullName>
        <shortName evidence="10">TMP pyrophosphorylase</shortName>
        <shortName evidence="10">TMP-PPase</shortName>
    </alternativeName>
</protein>
<comment type="function">
    <text evidence="10">Condenses 4-methyl-5-(beta-hydroxyethyl)thiazole monophosphate (THZ-P) and 2-methyl-4-amino-5-hydroxymethyl pyrimidine pyrophosphate (HMP-PP) to form thiamine monophosphate (TMP).</text>
</comment>
<evidence type="ECO:0000256" key="9">
    <source>
        <dbReference type="ARBA" id="ARBA00047883"/>
    </source>
</evidence>
<evidence type="ECO:0000256" key="6">
    <source>
        <dbReference type="ARBA" id="ARBA00022977"/>
    </source>
</evidence>
<evidence type="ECO:0000256" key="2">
    <source>
        <dbReference type="ARBA" id="ARBA00005165"/>
    </source>
</evidence>
<dbReference type="InterPro" id="IPR036206">
    <property type="entry name" value="ThiamineP_synth_sf"/>
</dbReference>
<dbReference type="PANTHER" id="PTHR20857:SF15">
    <property type="entry name" value="THIAMINE-PHOSPHATE SYNTHASE"/>
    <property type="match status" value="1"/>
</dbReference>
<evidence type="ECO:0000256" key="4">
    <source>
        <dbReference type="ARBA" id="ARBA00022723"/>
    </source>
</evidence>
<dbReference type="Pfam" id="PF02581">
    <property type="entry name" value="TMP-TENI"/>
    <property type="match status" value="1"/>
</dbReference>
<organism evidence="14 15">
    <name type="scientific">Fodinibius salicampi</name>
    <dbReference type="NCBI Taxonomy" id="1920655"/>
    <lineage>
        <taxon>Bacteria</taxon>
        <taxon>Pseudomonadati</taxon>
        <taxon>Balneolota</taxon>
        <taxon>Balneolia</taxon>
        <taxon>Balneolales</taxon>
        <taxon>Balneolaceae</taxon>
        <taxon>Fodinibius</taxon>
    </lineage>
</organism>
<comment type="pathway">
    <text evidence="2 10 12">Cofactor biosynthesis; thiamine diphosphate biosynthesis; thiamine phosphate from 4-amino-2-methyl-5-diphosphomethylpyrimidine and 4-methyl-5-(2-phosphoethyl)-thiazole: step 1/1.</text>
</comment>
<comment type="catalytic activity">
    <reaction evidence="7 10 11">
        <text>4-methyl-5-(2-phosphooxyethyl)-thiazole + 4-amino-2-methyl-5-(diphosphooxymethyl)pyrimidine + H(+) = thiamine phosphate + diphosphate</text>
        <dbReference type="Rhea" id="RHEA:22328"/>
        <dbReference type="ChEBI" id="CHEBI:15378"/>
        <dbReference type="ChEBI" id="CHEBI:33019"/>
        <dbReference type="ChEBI" id="CHEBI:37575"/>
        <dbReference type="ChEBI" id="CHEBI:57841"/>
        <dbReference type="ChEBI" id="CHEBI:58296"/>
        <dbReference type="EC" id="2.5.1.3"/>
    </reaction>
</comment>
<dbReference type="Gene3D" id="3.20.20.70">
    <property type="entry name" value="Aldolase class I"/>
    <property type="match status" value="1"/>
</dbReference>
<evidence type="ECO:0000313" key="14">
    <source>
        <dbReference type="EMBL" id="MCW9714444.1"/>
    </source>
</evidence>
<evidence type="ECO:0000313" key="15">
    <source>
        <dbReference type="Proteomes" id="UP001207337"/>
    </source>
</evidence>
<proteinExistence type="inferred from homology"/>
<comment type="cofactor">
    <cofactor evidence="1">
        <name>Mg(2+)</name>
        <dbReference type="ChEBI" id="CHEBI:18420"/>
    </cofactor>
</comment>
<feature type="binding site" evidence="10">
    <location>
        <position position="73"/>
    </location>
    <ligand>
        <name>4-amino-2-methyl-5-(diphosphooxymethyl)pyrimidine</name>
        <dbReference type="ChEBI" id="CHEBI:57841"/>
    </ligand>
</feature>